<evidence type="ECO:0000313" key="1">
    <source>
        <dbReference type="EMBL" id="OEU12465.1"/>
    </source>
</evidence>
<dbReference type="KEGG" id="fcy:FRACYDRAFT_243717"/>
<protein>
    <submittedName>
        <fullName evidence="1">Uncharacterized protein</fullName>
    </submittedName>
</protein>
<dbReference type="Proteomes" id="UP000095751">
    <property type="component" value="Unassembled WGS sequence"/>
</dbReference>
<dbReference type="EMBL" id="KV784364">
    <property type="protein sequence ID" value="OEU12465.1"/>
    <property type="molecule type" value="Genomic_DNA"/>
</dbReference>
<accession>A0A1E7F383</accession>
<sequence>MSLIHNAQVTYSGDHELAILHFATSSIADTKHLLIEFLITGTIYQINMDSFMQKLLLDKLLSAEWNDINEVVDIICPLPVSSDDDVISTSVNAKEKLIAATITAPDADIGTCRASISLYHRPHRLLFVDILTDNALVFAEARPNVFHEGHNDVSTNGLRPILE</sequence>
<organism evidence="1 2">
    <name type="scientific">Fragilariopsis cylindrus CCMP1102</name>
    <dbReference type="NCBI Taxonomy" id="635003"/>
    <lineage>
        <taxon>Eukaryota</taxon>
        <taxon>Sar</taxon>
        <taxon>Stramenopiles</taxon>
        <taxon>Ochrophyta</taxon>
        <taxon>Bacillariophyta</taxon>
        <taxon>Bacillariophyceae</taxon>
        <taxon>Bacillariophycidae</taxon>
        <taxon>Bacillariales</taxon>
        <taxon>Bacillariaceae</taxon>
        <taxon>Fragilariopsis</taxon>
    </lineage>
</organism>
<dbReference type="AlphaFoldDB" id="A0A1E7F383"/>
<dbReference type="InParanoid" id="A0A1E7F383"/>
<reference evidence="1 2" key="1">
    <citation type="submission" date="2016-09" db="EMBL/GenBank/DDBJ databases">
        <title>Extensive genetic diversity and differential bi-allelic expression allows diatom success in the polar Southern Ocean.</title>
        <authorList>
            <consortium name="DOE Joint Genome Institute"/>
            <person name="Mock T."/>
            <person name="Otillar R.P."/>
            <person name="Strauss J."/>
            <person name="Dupont C."/>
            <person name="Frickenhaus S."/>
            <person name="Maumus F."/>
            <person name="Mcmullan M."/>
            <person name="Sanges R."/>
            <person name="Schmutz J."/>
            <person name="Toseland A."/>
            <person name="Valas R."/>
            <person name="Veluchamy A."/>
            <person name="Ward B.J."/>
            <person name="Allen A."/>
            <person name="Barry K."/>
            <person name="Falciatore A."/>
            <person name="Ferrante M."/>
            <person name="Fortunato A.E."/>
            <person name="Gloeckner G."/>
            <person name="Gruber A."/>
            <person name="Hipkin R."/>
            <person name="Janech M."/>
            <person name="Kroth P."/>
            <person name="Leese F."/>
            <person name="Lindquist E."/>
            <person name="Lyon B.R."/>
            <person name="Martin J."/>
            <person name="Mayer C."/>
            <person name="Parker M."/>
            <person name="Quesneville H."/>
            <person name="Raymond J."/>
            <person name="Uhlig C."/>
            <person name="Valentin K.U."/>
            <person name="Worden A.Z."/>
            <person name="Armbrust E.V."/>
            <person name="Bowler C."/>
            <person name="Green B."/>
            <person name="Moulton V."/>
            <person name="Van Oosterhout C."/>
            <person name="Grigoriev I."/>
        </authorList>
    </citation>
    <scope>NUCLEOTIDE SEQUENCE [LARGE SCALE GENOMIC DNA]</scope>
    <source>
        <strain evidence="1 2">CCMP1102</strain>
    </source>
</reference>
<name>A0A1E7F383_9STRA</name>
<evidence type="ECO:0000313" key="2">
    <source>
        <dbReference type="Proteomes" id="UP000095751"/>
    </source>
</evidence>
<gene>
    <name evidence="1" type="ORF">FRACYDRAFT_243717</name>
</gene>
<proteinExistence type="predicted"/>
<keyword evidence="2" id="KW-1185">Reference proteome</keyword>